<sequence length="304" mass="32668">MTAFTDARHEIRRRLAALGAAGRKRSPLLRRVPALDRLIEWAARVGYGALGFVYLSAGVLTFLAATDRIRNAAGSKEATFWLAEQPLGRLWLILLGLGLLAFVQWCVLQAVFDADHAGTKWKGLMKRASYAGNGLFHGILAYSAFGLLIKEPVDPNAVETAANQDKAAMVLSLPFGDWLLIAIGLGIIAAGVSNIVNGLRADFTRKLSCSARLCRRVAPLAKAGNVARGVSFVPLGIFVVMGGLRSRASEVRSFGDALDGLEAQPGGPWILAFTALGLMAFGAFSFIEARFRRIQPPHDLNPLS</sequence>
<dbReference type="Pfam" id="PF06724">
    <property type="entry name" value="DUF1206"/>
    <property type="match status" value="3"/>
</dbReference>
<feature type="transmembrane region" description="Helical" evidence="1">
    <location>
        <begin position="90"/>
        <end position="108"/>
    </location>
</feature>
<organism evidence="3 4">
    <name type="scientific">Brevundimonas denitrificans</name>
    <dbReference type="NCBI Taxonomy" id="1443434"/>
    <lineage>
        <taxon>Bacteria</taxon>
        <taxon>Pseudomonadati</taxon>
        <taxon>Pseudomonadota</taxon>
        <taxon>Alphaproteobacteria</taxon>
        <taxon>Caulobacterales</taxon>
        <taxon>Caulobacteraceae</taxon>
        <taxon>Brevundimonas</taxon>
    </lineage>
</organism>
<evidence type="ECO:0000313" key="4">
    <source>
        <dbReference type="Proteomes" id="UP001156921"/>
    </source>
</evidence>
<feature type="domain" description="DUF1206" evidence="2">
    <location>
        <begin position="223"/>
        <end position="292"/>
    </location>
</feature>
<proteinExistence type="predicted"/>
<feature type="transmembrane region" description="Helical" evidence="1">
    <location>
        <begin position="178"/>
        <end position="196"/>
    </location>
</feature>
<accession>A0ABQ6BLH3</accession>
<feature type="transmembrane region" description="Helical" evidence="1">
    <location>
        <begin position="45"/>
        <end position="65"/>
    </location>
</feature>
<gene>
    <name evidence="3" type="ORF">GCM10007859_27820</name>
</gene>
<protein>
    <submittedName>
        <fullName evidence="3">Membrane protein</fullName>
    </submittedName>
</protein>
<feature type="transmembrane region" description="Helical" evidence="1">
    <location>
        <begin position="266"/>
        <end position="287"/>
    </location>
</feature>
<name>A0ABQ6BLH3_9CAUL</name>
<dbReference type="InterPro" id="IPR009597">
    <property type="entry name" value="DUF1206"/>
</dbReference>
<feature type="domain" description="DUF1206" evidence="2">
    <location>
        <begin position="45"/>
        <end position="112"/>
    </location>
</feature>
<evidence type="ECO:0000313" key="3">
    <source>
        <dbReference type="EMBL" id="GLS02751.1"/>
    </source>
</evidence>
<evidence type="ECO:0000256" key="1">
    <source>
        <dbReference type="SAM" id="Phobius"/>
    </source>
</evidence>
<feature type="transmembrane region" description="Helical" evidence="1">
    <location>
        <begin position="128"/>
        <end position="149"/>
    </location>
</feature>
<keyword evidence="1" id="KW-1133">Transmembrane helix</keyword>
<keyword evidence="4" id="KW-1185">Reference proteome</keyword>
<feature type="transmembrane region" description="Helical" evidence="1">
    <location>
        <begin position="225"/>
        <end position="246"/>
    </location>
</feature>
<dbReference type="Proteomes" id="UP001156921">
    <property type="component" value="Unassembled WGS sequence"/>
</dbReference>
<reference evidence="4" key="1">
    <citation type="journal article" date="2019" name="Int. J. Syst. Evol. Microbiol.">
        <title>The Global Catalogue of Microorganisms (GCM) 10K type strain sequencing project: providing services to taxonomists for standard genome sequencing and annotation.</title>
        <authorList>
            <consortium name="The Broad Institute Genomics Platform"/>
            <consortium name="The Broad Institute Genome Sequencing Center for Infectious Disease"/>
            <person name="Wu L."/>
            <person name="Ma J."/>
        </authorList>
    </citation>
    <scope>NUCLEOTIDE SEQUENCE [LARGE SCALE GENOMIC DNA]</scope>
    <source>
        <strain evidence="4">NBRC 110107</strain>
    </source>
</reference>
<comment type="caution">
    <text evidence="3">The sequence shown here is derived from an EMBL/GenBank/DDBJ whole genome shotgun (WGS) entry which is preliminary data.</text>
</comment>
<feature type="domain" description="DUF1206" evidence="2">
    <location>
        <begin position="129"/>
        <end position="200"/>
    </location>
</feature>
<dbReference type="RefSeq" id="WP_284223648.1">
    <property type="nucleotide sequence ID" value="NZ_BSOY01000104.1"/>
</dbReference>
<dbReference type="EMBL" id="BSOY01000104">
    <property type="protein sequence ID" value="GLS02751.1"/>
    <property type="molecule type" value="Genomic_DNA"/>
</dbReference>
<keyword evidence="1" id="KW-0472">Membrane</keyword>
<keyword evidence="1" id="KW-0812">Transmembrane</keyword>
<evidence type="ECO:0000259" key="2">
    <source>
        <dbReference type="Pfam" id="PF06724"/>
    </source>
</evidence>